<keyword evidence="2" id="KW-1185">Reference proteome</keyword>
<evidence type="ECO:0000313" key="2">
    <source>
        <dbReference type="Proteomes" id="UP000217830"/>
    </source>
</evidence>
<gene>
    <name evidence="1" type="ORF">CKQ80_18125</name>
</gene>
<dbReference type="EMBL" id="NRST01000001">
    <property type="protein sequence ID" value="PAW57129.1"/>
    <property type="molecule type" value="Genomic_DNA"/>
</dbReference>
<dbReference type="Proteomes" id="UP000217830">
    <property type="component" value="Unassembled WGS sequence"/>
</dbReference>
<dbReference type="AlphaFoldDB" id="A0A2A2PNC9"/>
<name>A0A2A2PNC9_9PSED</name>
<accession>A0A2A2PNC9</accession>
<comment type="caution">
    <text evidence="1">The sequence shown here is derived from an EMBL/GenBank/DDBJ whole genome shotgun (WGS) entry which is preliminary data.</text>
</comment>
<organism evidence="1 2">
    <name type="scientific">Pseudomonas moraviensis</name>
    <dbReference type="NCBI Taxonomy" id="321662"/>
    <lineage>
        <taxon>Bacteria</taxon>
        <taxon>Pseudomonadati</taxon>
        <taxon>Pseudomonadota</taxon>
        <taxon>Gammaproteobacteria</taxon>
        <taxon>Pseudomonadales</taxon>
        <taxon>Pseudomonadaceae</taxon>
        <taxon>Pseudomonas</taxon>
    </lineage>
</organism>
<reference evidence="1 2" key="1">
    <citation type="submission" date="2017-08" db="EMBL/GenBank/DDBJ databases">
        <title>Draft Genome Sequence of Pseudomonas moraviensis TYU6, isolated from Taxus cuspidata by using PacBio Single-Molecule Real-Time Technology.</title>
        <authorList>
            <person name="Baek K.-H."/>
            <person name="Mishra A.K."/>
        </authorList>
    </citation>
    <scope>NUCLEOTIDE SEQUENCE [LARGE SCALE GENOMIC DNA]</scope>
    <source>
        <strain evidence="1 2">TYU6</strain>
    </source>
</reference>
<protein>
    <submittedName>
        <fullName evidence="1">Uncharacterized protein</fullName>
    </submittedName>
</protein>
<proteinExistence type="predicted"/>
<sequence length="77" mass="8724">MFLLPMGIVLSRASVGAAEGCDLLIFTNKDRGLRQRLQRYVFYREEIIGCIVFSSNLKCTSRLVLRAIIEHYGVSTN</sequence>
<evidence type="ECO:0000313" key="1">
    <source>
        <dbReference type="EMBL" id="PAW57129.1"/>
    </source>
</evidence>